<dbReference type="SUPFAM" id="SSF48576">
    <property type="entry name" value="Terpenoid synthases"/>
    <property type="match status" value="1"/>
</dbReference>
<dbReference type="InterPro" id="IPR050148">
    <property type="entry name" value="Terpene_synthase-like"/>
</dbReference>
<dbReference type="FunFam" id="1.10.600.10:FF:000036">
    <property type="entry name" value="cis-abienol synthase, chloroplastic"/>
    <property type="match status" value="1"/>
</dbReference>
<sequence>MIAFVRMEMHQQIEESIKSLLSVISYLRMEYSSSSSSSMLSIESLVSEVKNEILSELMSNDVDAFLSPSAYDSAWLAMIPHHNNPKIPMFSSCLDWIVKNQKEEGFWGECDEEDLPTIDALSSTIACLVALKLWIPSHPNIQSGLRFIQSKTEILLKLNYQKLPRWFVLSFPAMIELAEETGLHLAFPHRSFPVIADIFAMRHRILQTEKYNEEEELGCFPPVAAHLEALPSTYKIDPEDIITKYISSDGSLFQSPSATAKAFMSTSNIHSLHYLQSLLHKFPNGGVPAKYPVDGELIKLSMVDHIQGLGLAPYFNHEINGILTKFDRSEKKNRESNGRCMITTSTTIPLKLYKDALTFRLLRMHGHYVDPGSFCWFLHEPKTMSYMEDNCEQFMSAMYNVYRATDLSFPGESEMDQARNFASKLLQNSKSRHRDHNFLITKGLQNMIKYEVYVPWTCRLDRLYHRKWIEQTKMSPLWIGKASFYRLSCFDNTKLMQLAVENFEFMQSIYARELEELKWWSKKWRLSEMGFGREKTLYTYFAVASCSLFPHNSIMRLVIAKAAIIVTVADDFYDMEGTLHDLEILTDAVQRWDGKGLEGHSKTIFDALDHFVHDTVAKCYPQQATKALPILQHLWRECFMAWMVERRWSITGHRPTMEEYFEMGMTSIAAHTIALPATTFLNQNQTPSEYQNITKLLMAITRLANDTQSYQKEVEDGKMNMVVLHSLGNPNGSMEESVEYVKEMLQLKRKEFIKHVFCKLDEDEQAEMPKSCKQTHLYCMKVFEMFFNSANLFDSDTALVEDIQKSLYLPIDVHHRKPLKPIIPSLNNNHQKSKVSARFHQPVVFRPSHTTNFFKNSYVVVGPPKLHLPMRFHLHSVGLRL</sequence>
<feature type="domain" description="Terpene synthase metal-binding" evidence="10">
    <location>
        <begin position="522"/>
        <end position="751"/>
    </location>
</feature>
<keyword evidence="3" id="KW-0150">Chloroplast</keyword>
<organism evidence="11">
    <name type="scientific">Prunella vulgaris</name>
    <name type="common">Common selfheal</name>
    <dbReference type="NCBI Taxonomy" id="39358"/>
    <lineage>
        <taxon>Eukaryota</taxon>
        <taxon>Viridiplantae</taxon>
        <taxon>Streptophyta</taxon>
        <taxon>Embryophyta</taxon>
        <taxon>Tracheophyta</taxon>
        <taxon>Spermatophyta</taxon>
        <taxon>Magnoliopsida</taxon>
        <taxon>eudicotyledons</taxon>
        <taxon>Gunneridae</taxon>
        <taxon>Pentapetalae</taxon>
        <taxon>asterids</taxon>
        <taxon>lamiids</taxon>
        <taxon>Lamiales</taxon>
        <taxon>Lamiaceae</taxon>
        <taxon>Nepetoideae</taxon>
        <taxon>Mentheae</taxon>
        <taxon>Prunellinae</taxon>
        <taxon>Prunella</taxon>
    </lineage>
</organism>
<dbReference type="AlphaFoldDB" id="A0A6B7LAG2"/>
<dbReference type="Gene3D" id="1.50.10.160">
    <property type="match status" value="1"/>
</dbReference>
<keyword evidence="5" id="KW-0479">Metal-binding</keyword>
<dbReference type="GO" id="GO:0000287">
    <property type="term" value="F:magnesium ion binding"/>
    <property type="evidence" value="ECO:0007669"/>
    <property type="project" value="InterPro"/>
</dbReference>
<evidence type="ECO:0000259" key="9">
    <source>
        <dbReference type="Pfam" id="PF01397"/>
    </source>
</evidence>
<evidence type="ECO:0000256" key="7">
    <source>
        <dbReference type="ARBA" id="ARBA00022946"/>
    </source>
</evidence>
<dbReference type="InterPro" id="IPR001906">
    <property type="entry name" value="Terpene_synth_N"/>
</dbReference>
<gene>
    <name evidence="11" type="primary">TPS13</name>
</gene>
<comment type="subcellular location">
    <subcellularLocation>
        <location evidence="2">Plastid</location>
    </subcellularLocation>
</comment>
<dbReference type="InterPro" id="IPR008930">
    <property type="entry name" value="Terpenoid_cyclase/PrenylTrfase"/>
</dbReference>
<keyword evidence="4" id="KW-0934">Plastid</keyword>
<evidence type="ECO:0000313" key="11">
    <source>
        <dbReference type="EMBL" id="QEV81852.1"/>
    </source>
</evidence>
<evidence type="ECO:0000256" key="4">
    <source>
        <dbReference type="ARBA" id="ARBA00022640"/>
    </source>
</evidence>
<reference evidence="11" key="1">
    <citation type="submission" date="2018-12" db="EMBL/GenBank/DDBJ databases">
        <title>Transcriptomic Insight into Terpenoid Biosynthesis in Prunella vulgaris.</title>
        <authorList>
            <person name="Cui G."/>
            <person name="Zhang H."/>
            <person name="Jin B."/>
            <person name="Guo J."/>
            <person name="Bu J."/>
            <person name="Huang L."/>
        </authorList>
    </citation>
    <scope>NUCLEOTIDE SEQUENCE</scope>
    <source>
        <tissue evidence="11">Root</tissue>
    </source>
</reference>
<evidence type="ECO:0000256" key="8">
    <source>
        <dbReference type="ARBA" id="ARBA00023239"/>
    </source>
</evidence>
<dbReference type="PANTHER" id="PTHR31739">
    <property type="entry name" value="ENT-COPALYL DIPHOSPHATE SYNTHASE, CHLOROPLASTIC"/>
    <property type="match status" value="1"/>
</dbReference>
<name>A0A6B7LAG2_PRUVU</name>
<evidence type="ECO:0000256" key="2">
    <source>
        <dbReference type="ARBA" id="ARBA00004474"/>
    </source>
</evidence>
<keyword evidence="6" id="KW-0460">Magnesium</keyword>
<accession>A0A6B7LAG2</accession>
<evidence type="ECO:0000256" key="3">
    <source>
        <dbReference type="ARBA" id="ARBA00022528"/>
    </source>
</evidence>
<dbReference type="GO" id="GO:0009536">
    <property type="term" value="C:plastid"/>
    <property type="evidence" value="ECO:0007669"/>
    <property type="project" value="UniProtKB-SubCell"/>
</dbReference>
<dbReference type="EMBL" id="MK272845">
    <property type="protein sequence ID" value="QEV81852.1"/>
    <property type="molecule type" value="mRNA"/>
</dbReference>
<dbReference type="InterPro" id="IPR005630">
    <property type="entry name" value="Terpene_synthase_metal-bd"/>
</dbReference>
<evidence type="ECO:0000256" key="5">
    <source>
        <dbReference type="ARBA" id="ARBA00022723"/>
    </source>
</evidence>
<dbReference type="FunFam" id="1.50.10.130:FF:000002">
    <property type="entry name" value="Ent-copalyl diphosphate synthase, chloroplastic"/>
    <property type="match status" value="1"/>
</dbReference>
<dbReference type="Gene3D" id="1.50.10.130">
    <property type="entry name" value="Terpene synthase, N-terminal domain"/>
    <property type="match status" value="1"/>
</dbReference>
<feature type="domain" description="Terpene synthase N-terminal" evidence="9">
    <location>
        <begin position="247"/>
        <end position="437"/>
    </location>
</feature>
<evidence type="ECO:0000256" key="6">
    <source>
        <dbReference type="ARBA" id="ARBA00022842"/>
    </source>
</evidence>
<evidence type="ECO:0000256" key="1">
    <source>
        <dbReference type="ARBA" id="ARBA00001946"/>
    </source>
</evidence>
<comment type="cofactor">
    <cofactor evidence="1">
        <name>Mg(2+)</name>
        <dbReference type="ChEBI" id="CHEBI:18420"/>
    </cofactor>
</comment>
<dbReference type="PANTHER" id="PTHR31739:SF25">
    <property type="entry name" value="(E,E)-GERANYLLINALOOL SYNTHASE"/>
    <property type="match status" value="1"/>
</dbReference>
<dbReference type="SUPFAM" id="SSF48239">
    <property type="entry name" value="Terpenoid cyclases/Protein prenyltransferases"/>
    <property type="match status" value="2"/>
</dbReference>
<dbReference type="InterPro" id="IPR036965">
    <property type="entry name" value="Terpene_synth_N_sf"/>
</dbReference>
<dbReference type="GO" id="GO:0010333">
    <property type="term" value="F:terpene synthase activity"/>
    <property type="evidence" value="ECO:0007669"/>
    <property type="project" value="InterPro"/>
</dbReference>
<dbReference type="SFLD" id="SFLDG01014">
    <property type="entry name" value="Terpene_Cyclase_Like_1_N-term"/>
    <property type="match status" value="1"/>
</dbReference>
<protein>
    <submittedName>
        <fullName evidence="11">Terpene synthase 13</fullName>
    </submittedName>
</protein>
<dbReference type="GO" id="GO:0016102">
    <property type="term" value="P:diterpenoid biosynthetic process"/>
    <property type="evidence" value="ECO:0007669"/>
    <property type="project" value="TreeGrafter"/>
</dbReference>
<dbReference type="Pfam" id="PF03936">
    <property type="entry name" value="Terpene_synth_C"/>
    <property type="match status" value="1"/>
</dbReference>
<evidence type="ECO:0000259" key="10">
    <source>
        <dbReference type="Pfam" id="PF03936"/>
    </source>
</evidence>
<dbReference type="InterPro" id="IPR008949">
    <property type="entry name" value="Isoprenoid_synthase_dom_sf"/>
</dbReference>
<keyword evidence="8" id="KW-0456">Lyase</keyword>
<dbReference type="Pfam" id="PF01397">
    <property type="entry name" value="Terpene_synth"/>
    <property type="match status" value="1"/>
</dbReference>
<proteinExistence type="evidence at transcript level"/>
<keyword evidence="7" id="KW-0809">Transit peptide</keyword>
<dbReference type="Gene3D" id="1.10.600.10">
    <property type="entry name" value="Farnesyl Diphosphate Synthase"/>
    <property type="match status" value="1"/>
</dbReference>